<protein>
    <submittedName>
        <fullName evidence="3">Uncharacterized protein</fullName>
    </submittedName>
</protein>
<organism evidence="3 4">
    <name type="scientific">Polarella glacialis</name>
    <name type="common">Dinoflagellate</name>
    <dbReference type="NCBI Taxonomy" id="89957"/>
    <lineage>
        <taxon>Eukaryota</taxon>
        <taxon>Sar</taxon>
        <taxon>Alveolata</taxon>
        <taxon>Dinophyceae</taxon>
        <taxon>Suessiales</taxon>
        <taxon>Suessiaceae</taxon>
        <taxon>Polarella</taxon>
    </lineage>
</organism>
<feature type="region of interest" description="Disordered" evidence="1">
    <location>
        <begin position="97"/>
        <end position="127"/>
    </location>
</feature>
<comment type="caution">
    <text evidence="3">The sequence shown here is derived from an EMBL/GenBank/DDBJ whole genome shotgun (WGS) entry which is preliminary data.</text>
</comment>
<feature type="region of interest" description="Disordered" evidence="1">
    <location>
        <begin position="45"/>
        <end position="65"/>
    </location>
</feature>
<dbReference type="Proteomes" id="UP000654075">
    <property type="component" value="Unassembled WGS sequence"/>
</dbReference>
<dbReference type="AlphaFoldDB" id="A0A813IXZ3"/>
<evidence type="ECO:0000313" key="2">
    <source>
        <dbReference type="EMBL" id="CAE8629032.1"/>
    </source>
</evidence>
<name>A0A813IXZ3_POLGL</name>
<dbReference type="Proteomes" id="UP000626109">
    <property type="component" value="Unassembled WGS sequence"/>
</dbReference>
<gene>
    <name evidence="2" type="ORF">PGLA1383_LOCUS45607</name>
    <name evidence="3" type="ORF">PGLA2088_LOCUS13614</name>
</gene>
<reference evidence="3" key="1">
    <citation type="submission" date="2021-02" db="EMBL/GenBank/DDBJ databases">
        <authorList>
            <person name="Dougan E. K."/>
            <person name="Rhodes N."/>
            <person name="Thang M."/>
            <person name="Chan C."/>
        </authorList>
    </citation>
    <scope>NUCLEOTIDE SEQUENCE</scope>
</reference>
<feature type="compositionally biased region" description="Low complexity" evidence="1">
    <location>
        <begin position="104"/>
        <end position="127"/>
    </location>
</feature>
<evidence type="ECO:0000313" key="5">
    <source>
        <dbReference type="Proteomes" id="UP000654075"/>
    </source>
</evidence>
<dbReference type="EMBL" id="CAJNNV010029577">
    <property type="protein sequence ID" value="CAE8629032.1"/>
    <property type="molecule type" value="Genomic_DNA"/>
</dbReference>
<dbReference type="EMBL" id="CAJNNW010016318">
    <property type="protein sequence ID" value="CAE8658870.1"/>
    <property type="molecule type" value="Genomic_DNA"/>
</dbReference>
<sequence>MCAYPRKLTLSLCSDGKICDSMPQLMCSYRGRSWPKLWPEPELAGAGPNWPKLAPQQQQQRKVGQSPVYGKAAVIQRSVDATEISRQLLNHGCTKITHSRNKHTSSNNNNNISSNNNNSGNNTTTTNNITLQQHKPFLLLRVVLSSWVRTTGGLICSRHRTIVKAKVSKMYYVVSHGKTHADV</sequence>
<proteinExistence type="predicted"/>
<keyword evidence="5" id="KW-1185">Reference proteome</keyword>
<evidence type="ECO:0000256" key="1">
    <source>
        <dbReference type="SAM" id="MobiDB-lite"/>
    </source>
</evidence>
<accession>A0A813IXZ3</accession>
<evidence type="ECO:0000313" key="4">
    <source>
        <dbReference type="Proteomes" id="UP000626109"/>
    </source>
</evidence>
<evidence type="ECO:0000313" key="3">
    <source>
        <dbReference type="EMBL" id="CAE8658870.1"/>
    </source>
</evidence>